<organism evidence="8 9">
    <name type="scientific">Neocallimastix californiae</name>
    <dbReference type="NCBI Taxonomy" id="1754190"/>
    <lineage>
        <taxon>Eukaryota</taxon>
        <taxon>Fungi</taxon>
        <taxon>Fungi incertae sedis</taxon>
        <taxon>Chytridiomycota</taxon>
        <taxon>Chytridiomycota incertae sedis</taxon>
        <taxon>Neocallimastigomycetes</taxon>
        <taxon>Neocallimastigales</taxon>
        <taxon>Neocallimastigaceae</taxon>
        <taxon>Neocallimastix</taxon>
    </lineage>
</organism>
<dbReference type="SUPFAM" id="SSF52540">
    <property type="entry name" value="P-loop containing nucleoside triphosphate hydrolases"/>
    <property type="match status" value="1"/>
</dbReference>
<dbReference type="PROSITE" id="PS51456">
    <property type="entry name" value="MYOSIN_MOTOR"/>
    <property type="match status" value="1"/>
</dbReference>
<dbReference type="SMART" id="SM00242">
    <property type="entry name" value="MYSc"/>
    <property type="match status" value="1"/>
</dbReference>
<comment type="caution">
    <text evidence="8">The sequence shown here is derived from an EMBL/GenBank/DDBJ whole genome shotgun (WGS) entry which is preliminary data.</text>
</comment>
<keyword evidence="3 6" id="KW-0518">Myosin</keyword>
<reference evidence="8 9" key="1">
    <citation type="submission" date="2016-08" db="EMBL/GenBank/DDBJ databases">
        <title>A Parts List for Fungal Cellulosomes Revealed by Comparative Genomics.</title>
        <authorList>
            <consortium name="DOE Joint Genome Institute"/>
            <person name="Haitjema C.H."/>
            <person name="Gilmore S.P."/>
            <person name="Henske J.K."/>
            <person name="Solomon K.V."/>
            <person name="De Groot R."/>
            <person name="Kuo A."/>
            <person name="Mondo S.J."/>
            <person name="Salamov A.A."/>
            <person name="Labutti K."/>
            <person name="Zhao Z."/>
            <person name="Chiniquy J."/>
            <person name="Barry K."/>
            <person name="Brewer H.M."/>
            <person name="Purvine S.O."/>
            <person name="Wright A.T."/>
            <person name="Boxma B."/>
            <person name="Van Alen T."/>
            <person name="Hackstein J.H."/>
            <person name="Baker S.E."/>
            <person name="Grigoriev I.V."/>
            <person name="O'Malley M.A."/>
        </authorList>
    </citation>
    <scope>NUCLEOTIDE SEQUENCE [LARGE SCALE GENOMIC DNA]</scope>
    <source>
        <strain evidence="8 9">G1</strain>
    </source>
</reference>
<dbReference type="GO" id="GO:0007015">
    <property type="term" value="P:actin filament organization"/>
    <property type="evidence" value="ECO:0007669"/>
    <property type="project" value="TreeGrafter"/>
</dbReference>
<dbReference type="GO" id="GO:0006897">
    <property type="term" value="P:endocytosis"/>
    <property type="evidence" value="ECO:0007669"/>
    <property type="project" value="TreeGrafter"/>
</dbReference>
<dbReference type="GO" id="GO:0000146">
    <property type="term" value="F:microfilament motor activity"/>
    <property type="evidence" value="ECO:0007669"/>
    <property type="project" value="TreeGrafter"/>
</dbReference>
<dbReference type="GO" id="GO:0030048">
    <property type="term" value="P:actin filament-based movement"/>
    <property type="evidence" value="ECO:0007669"/>
    <property type="project" value="TreeGrafter"/>
</dbReference>
<feature type="domain" description="Myosin motor" evidence="7">
    <location>
        <begin position="5"/>
        <end position="305"/>
    </location>
</feature>
<dbReference type="PANTHER" id="PTHR13140">
    <property type="entry name" value="MYOSIN"/>
    <property type="match status" value="1"/>
</dbReference>
<dbReference type="GO" id="GO:0005524">
    <property type="term" value="F:ATP binding"/>
    <property type="evidence" value="ECO:0007669"/>
    <property type="project" value="UniProtKB-UniRule"/>
</dbReference>
<dbReference type="Pfam" id="PF00063">
    <property type="entry name" value="Myosin_head"/>
    <property type="match status" value="1"/>
</dbReference>
<dbReference type="GO" id="GO:0051015">
    <property type="term" value="F:actin filament binding"/>
    <property type="evidence" value="ECO:0007669"/>
    <property type="project" value="TreeGrafter"/>
</dbReference>
<dbReference type="GO" id="GO:0005886">
    <property type="term" value="C:plasma membrane"/>
    <property type="evidence" value="ECO:0007669"/>
    <property type="project" value="TreeGrafter"/>
</dbReference>
<evidence type="ECO:0000313" key="8">
    <source>
        <dbReference type="EMBL" id="ORY76455.1"/>
    </source>
</evidence>
<dbReference type="EMBL" id="MCOG01000022">
    <property type="protein sequence ID" value="ORY76455.1"/>
    <property type="molecule type" value="Genomic_DNA"/>
</dbReference>
<dbReference type="OrthoDB" id="6108017at2759"/>
<dbReference type="InterPro" id="IPR027417">
    <property type="entry name" value="P-loop_NTPase"/>
</dbReference>
<name>A0A1Y2F0F5_9FUNG</name>
<accession>A0A1Y2F0F5</accession>
<evidence type="ECO:0000256" key="6">
    <source>
        <dbReference type="PROSITE-ProRule" id="PRU00782"/>
    </source>
</evidence>
<evidence type="ECO:0000256" key="2">
    <source>
        <dbReference type="ARBA" id="ARBA00022840"/>
    </source>
</evidence>
<dbReference type="Proteomes" id="UP000193920">
    <property type="component" value="Unassembled WGS sequence"/>
</dbReference>
<keyword evidence="5 6" id="KW-0009">Actin-binding</keyword>
<gene>
    <name evidence="8" type="ORF">LY90DRAFT_450761</name>
</gene>
<protein>
    <submittedName>
        <fullName evidence="8">MYO1B protein</fullName>
    </submittedName>
</protein>
<dbReference type="PANTHER" id="PTHR13140:SF679">
    <property type="entry name" value="UNCONVENTIONAL MYOSIN IC"/>
    <property type="match status" value="1"/>
</dbReference>
<keyword evidence="4 6" id="KW-0505">Motor protein</keyword>
<dbReference type="FunFam" id="1.10.10.820:FF:000001">
    <property type="entry name" value="Myosin heavy chain"/>
    <property type="match status" value="1"/>
</dbReference>
<dbReference type="PRINTS" id="PR00193">
    <property type="entry name" value="MYOSINHEAVY"/>
</dbReference>
<comment type="similarity">
    <text evidence="6">Belongs to the TRAFAC class myosin-kinesin ATPase superfamily. Myosin family.</text>
</comment>
<dbReference type="Gene3D" id="1.20.120.720">
    <property type="entry name" value="Myosin VI head, motor domain, U50 subdomain"/>
    <property type="match status" value="1"/>
</dbReference>
<keyword evidence="1 6" id="KW-0547">Nucleotide-binding</keyword>
<evidence type="ECO:0000256" key="4">
    <source>
        <dbReference type="ARBA" id="ARBA00023175"/>
    </source>
</evidence>
<dbReference type="AlphaFoldDB" id="A0A1Y2F0F5"/>
<dbReference type="STRING" id="1754190.A0A1Y2F0F5"/>
<sequence>MTSEIEVSDFVMMSDITEETMMNMLKERFNNDKIYTLIRDVVVSVNPYKKLDIYSEKDINKYRGKNIYELPPHIYTVADSAFLNLREQGKDQCIIISGESGSGKTEASKLIMEYIATVSGSSTKIDKVKNKLLESNPILEAFGNAKTTRNDNSSRFGKYMDLEFDFLGNPIGGHITTYLLEKSRVVNPAKNERSFHIFYHLLGGADTNLLDKLHLTKFFEDYAYLKKSRCTRVLSLEDKTQFENILKALDCIGFTEEEKDTLFNCISAVLHIGNIKYNKDESIDDKVTIENLDGIYIYIYINFFY</sequence>
<evidence type="ECO:0000313" key="9">
    <source>
        <dbReference type="Proteomes" id="UP000193920"/>
    </source>
</evidence>
<dbReference type="InterPro" id="IPR036961">
    <property type="entry name" value="Kinesin_motor_dom_sf"/>
</dbReference>
<evidence type="ECO:0000256" key="3">
    <source>
        <dbReference type="ARBA" id="ARBA00023123"/>
    </source>
</evidence>
<proteinExistence type="inferred from homology"/>
<evidence type="ECO:0000256" key="5">
    <source>
        <dbReference type="ARBA" id="ARBA00023203"/>
    </source>
</evidence>
<dbReference type="Gene3D" id="3.40.850.10">
    <property type="entry name" value="Kinesin motor domain"/>
    <property type="match status" value="1"/>
</dbReference>
<dbReference type="GO" id="GO:0005737">
    <property type="term" value="C:cytoplasm"/>
    <property type="evidence" value="ECO:0007669"/>
    <property type="project" value="TreeGrafter"/>
</dbReference>
<keyword evidence="2 6" id="KW-0067">ATP-binding</keyword>
<comment type="caution">
    <text evidence="6">Lacks conserved residue(s) required for the propagation of feature annotation.</text>
</comment>
<dbReference type="InterPro" id="IPR001609">
    <property type="entry name" value="Myosin_head_motor_dom-like"/>
</dbReference>
<evidence type="ECO:0000259" key="7">
    <source>
        <dbReference type="PROSITE" id="PS51456"/>
    </source>
</evidence>
<dbReference type="GO" id="GO:0016459">
    <property type="term" value="C:myosin complex"/>
    <property type="evidence" value="ECO:0007669"/>
    <property type="project" value="UniProtKB-KW"/>
</dbReference>
<dbReference type="Gene3D" id="1.10.10.820">
    <property type="match status" value="1"/>
</dbReference>
<evidence type="ECO:0000256" key="1">
    <source>
        <dbReference type="ARBA" id="ARBA00022741"/>
    </source>
</evidence>
<feature type="binding site" evidence="6">
    <location>
        <begin position="98"/>
        <end position="105"/>
    </location>
    <ligand>
        <name>ATP</name>
        <dbReference type="ChEBI" id="CHEBI:30616"/>
    </ligand>
</feature>
<keyword evidence="9" id="KW-1185">Reference proteome</keyword>